<comment type="caution">
    <text evidence="1">The sequence shown here is derived from an EMBL/GenBank/DDBJ whole genome shotgun (WGS) entry which is preliminary data.</text>
</comment>
<sequence length="101" mass="11442">MEQDYIRGKDIKFKHSRLSFPIKIIHDMFDEGVEEVLSFTKKIRLSPKIKELPITALIAVGGFAMSSYVIKTLRQELGENNIPVVRPQITELAVLLGAVLF</sequence>
<evidence type="ECO:0000313" key="1">
    <source>
        <dbReference type="EMBL" id="KAH3893810.1"/>
    </source>
</evidence>
<keyword evidence="2" id="KW-1185">Reference proteome</keyword>
<protein>
    <submittedName>
        <fullName evidence="1">Uncharacterized protein</fullName>
    </submittedName>
</protein>
<dbReference type="EMBL" id="JAIWYP010000001">
    <property type="protein sequence ID" value="KAH3893810.1"/>
    <property type="molecule type" value="Genomic_DNA"/>
</dbReference>
<proteinExistence type="predicted"/>
<dbReference type="Proteomes" id="UP000828390">
    <property type="component" value="Unassembled WGS sequence"/>
</dbReference>
<organism evidence="1 2">
    <name type="scientific">Dreissena polymorpha</name>
    <name type="common">Zebra mussel</name>
    <name type="synonym">Mytilus polymorpha</name>
    <dbReference type="NCBI Taxonomy" id="45954"/>
    <lineage>
        <taxon>Eukaryota</taxon>
        <taxon>Metazoa</taxon>
        <taxon>Spiralia</taxon>
        <taxon>Lophotrochozoa</taxon>
        <taxon>Mollusca</taxon>
        <taxon>Bivalvia</taxon>
        <taxon>Autobranchia</taxon>
        <taxon>Heteroconchia</taxon>
        <taxon>Euheterodonta</taxon>
        <taxon>Imparidentia</taxon>
        <taxon>Neoheterodontei</taxon>
        <taxon>Myida</taxon>
        <taxon>Dreissenoidea</taxon>
        <taxon>Dreissenidae</taxon>
        <taxon>Dreissena</taxon>
    </lineage>
</organism>
<reference evidence="1" key="1">
    <citation type="journal article" date="2019" name="bioRxiv">
        <title>The Genome of the Zebra Mussel, Dreissena polymorpha: A Resource for Invasive Species Research.</title>
        <authorList>
            <person name="McCartney M.A."/>
            <person name="Auch B."/>
            <person name="Kono T."/>
            <person name="Mallez S."/>
            <person name="Zhang Y."/>
            <person name="Obille A."/>
            <person name="Becker A."/>
            <person name="Abrahante J.E."/>
            <person name="Garbe J."/>
            <person name="Badalamenti J.P."/>
            <person name="Herman A."/>
            <person name="Mangelson H."/>
            <person name="Liachko I."/>
            <person name="Sullivan S."/>
            <person name="Sone E.D."/>
            <person name="Koren S."/>
            <person name="Silverstein K.A.T."/>
            <person name="Beckman K.B."/>
            <person name="Gohl D.M."/>
        </authorList>
    </citation>
    <scope>NUCLEOTIDE SEQUENCE</scope>
    <source>
        <strain evidence="1">Duluth1</strain>
        <tissue evidence="1">Whole animal</tissue>
    </source>
</reference>
<dbReference type="SUPFAM" id="SSF53067">
    <property type="entry name" value="Actin-like ATPase domain"/>
    <property type="match status" value="1"/>
</dbReference>
<name>A0A9D4NEA0_DREPO</name>
<gene>
    <name evidence="1" type="ORF">DPMN_017962</name>
</gene>
<accession>A0A9D4NEA0</accession>
<reference evidence="1" key="2">
    <citation type="submission" date="2020-11" db="EMBL/GenBank/DDBJ databases">
        <authorList>
            <person name="McCartney M.A."/>
            <person name="Auch B."/>
            <person name="Kono T."/>
            <person name="Mallez S."/>
            <person name="Becker A."/>
            <person name="Gohl D.M."/>
            <person name="Silverstein K.A.T."/>
            <person name="Koren S."/>
            <person name="Bechman K.B."/>
            <person name="Herman A."/>
            <person name="Abrahante J.E."/>
            <person name="Garbe J."/>
        </authorList>
    </citation>
    <scope>NUCLEOTIDE SEQUENCE</scope>
    <source>
        <strain evidence="1">Duluth1</strain>
        <tissue evidence="1">Whole animal</tissue>
    </source>
</reference>
<dbReference type="AlphaFoldDB" id="A0A9D4NEA0"/>
<evidence type="ECO:0000313" key="2">
    <source>
        <dbReference type="Proteomes" id="UP000828390"/>
    </source>
</evidence>
<dbReference type="InterPro" id="IPR043129">
    <property type="entry name" value="ATPase_NBD"/>
</dbReference>